<reference evidence="1 2" key="1">
    <citation type="submission" date="2024-05" db="EMBL/GenBank/DDBJ databases">
        <authorList>
            <person name="Zhao H."/>
            <person name="Xu Y."/>
            <person name="Lin S."/>
            <person name="Spain J.C."/>
            <person name="Zhou N.-Y."/>
        </authorList>
    </citation>
    <scope>NUCLEOTIDE SEQUENCE [LARGE SCALE GENOMIC DNA]</scope>
    <source>
        <strain evidence="1 2">NEAU-NG30</strain>
    </source>
</reference>
<keyword evidence="2" id="KW-1185">Reference proteome</keyword>
<proteinExistence type="predicted"/>
<dbReference type="EMBL" id="JBDZYD010000004">
    <property type="protein sequence ID" value="MEQ0559680.1"/>
    <property type="molecule type" value="Genomic_DNA"/>
</dbReference>
<comment type="caution">
    <text evidence="1">The sequence shown here is derived from an EMBL/GenBank/DDBJ whole genome shotgun (WGS) entry which is preliminary data.</text>
</comment>
<evidence type="ECO:0000313" key="1">
    <source>
        <dbReference type="EMBL" id="MEQ0559680.1"/>
    </source>
</evidence>
<gene>
    <name evidence="1" type="ORF">ABJI51_11400</name>
</gene>
<accession>A0ABV0LBL5</accession>
<evidence type="ECO:0000313" key="2">
    <source>
        <dbReference type="Proteomes" id="UP001440984"/>
    </source>
</evidence>
<protein>
    <submittedName>
        <fullName evidence="1">Uncharacterized protein</fullName>
    </submittedName>
</protein>
<dbReference type="Proteomes" id="UP001440984">
    <property type="component" value="Unassembled WGS sequence"/>
</dbReference>
<sequence>MESLAGMRLVEIRRIVDMVVVVFRRDDGVEYAIHASCPVRVMHGDVILIGSYDMHHAKVRGADSNEAFENFTTMYDVRAKSLTSSFAEGDFRVTSADLGPGGLLVAEEADGSDSIRVEVIPMSSGPKVESWRLFAVEEGAEHFVYPEAAGRD</sequence>
<name>A0ABV0LBL5_9PSEU</name>
<organism evidence="1 2">
    <name type="scientific">Amycolatopsis melonis</name>
    <dbReference type="NCBI Taxonomy" id="3156488"/>
    <lineage>
        <taxon>Bacteria</taxon>
        <taxon>Bacillati</taxon>
        <taxon>Actinomycetota</taxon>
        <taxon>Actinomycetes</taxon>
        <taxon>Pseudonocardiales</taxon>
        <taxon>Pseudonocardiaceae</taxon>
        <taxon>Amycolatopsis</taxon>
    </lineage>
</organism>
<dbReference type="RefSeq" id="WP_348949942.1">
    <property type="nucleotide sequence ID" value="NZ_JBDZYD010000004.1"/>
</dbReference>